<evidence type="ECO:0000313" key="1">
    <source>
        <dbReference type="EMBL" id="KAK1148381.1"/>
    </source>
</evidence>
<organism evidence="1 2">
    <name type="scientific">Aspergillus melleus</name>
    <dbReference type="NCBI Taxonomy" id="138277"/>
    <lineage>
        <taxon>Eukaryota</taxon>
        <taxon>Fungi</taxon>
        <taxon>Dikarya</taxon>
        <taxon>Ascomycota</taxon>
        <taxon>Pezizomycotina</taxon>
        <taxon>Eurotiomycetes</taxon>
        <taxon>Eurotiomycetidae</taxon>
        <taxon>Eurotiales</taxon>
        <taxon>Aspergillaceae</taxon>
        <taxon>Aspergillus</taxon>
        <taxon>Aspergillus subgen. Circumdati</taxon>
    </lineage>
</organism>
<dbReference type="Proteomes" id="UP001177260">
    <property type="component" value="Unassembled WGS sequence"/>
</dbReference>
<sequence>MNAPNPPIHEQSQSPLFALPAEIRLHIFSFALTKTLDLAHPYSPDTYYSRPGYTAPRPMDTALLHTCKRIYAETRHFPFVNADLTFFLCSHARAPGFIPLPQLRQLLARKQTVHGALETSHIQIFAQLYVLEQNRDLQDVLDMPHLDPKRVTLTIRHSDFWFWENWQKLRIDGQWVNWLRFPNSVVEFVIEMETIDKRAEEVKYLAEEAVGKWFFTRKDGRILKAEKSDTWTSAWTGSSVLDDRRITLQAVKSVDNPWMCLQSTNTFNIPIAFV</sequence>
<name>A0ACC3BCZ8_9EURO</name>
<keyword evidence="2" id="KW-1185">Reference proteome</keyword>
<evidence type="ECO:0000313" key="2">
    <source>
        <dbReference type="Proteomes" id="UP001177260"/>
    </source>
</evidence>
<proteinExistence type="predicted"/>
<gene>
    <name evidence="1" type="ORF">N8T08_010192</name>
</gene>
<accession>A0ACC3BCZ8</accession>
<reference evidence="1 2" key="1">
    <citation type="journal article" date="2023" name="ACS Omega">
        <title>Identification of the Neoaspergillic Acid Biosynthesis Gene Cluster by Establishing an In Vitro CRISPR-Ribonucleoprotein Genetic System in Aspergillus melleus.</title>
        <authorList>
            <person name="Yuan B."/>
            <person name="Grau M.F."/>
            <person name="Murata R.M."/>
            <person name="Torok T."/>
            <person name="Venkateswaran K."/>
            <person name="Stajich J.E."/>
            <person name="Wang C.C.C."/>
        </authorList>
    </citation>
    <scope>NUCLEOTIDE SEQUENCE [LARGE SCALE GENOMIC DNA]</scope>
    <source>
        <strain evidence="1 2">IMV 1140</strain>
    </source>
</reference>
<dbReference type="EMBL" id="JAOPJF010000008">
    <property type="protein sequence ID" value="KAK1148381.1"/>
    <property type="molecule type" value="Genomic_DNA"/>
</dbReference>
<protein>
    <submittedName>
        <fullName evidence="1">Uncharacterized protein</fullName>
    </submittedName>
</protein>
<comment type="caution">
    <text evidence="1">The sequence shown here is derived from an EMBL/GenBank/DDBJ whole genome shotgun (WGS) entry which is preliminary data.</text>
</comment>